<dbReference type="AlphaFoldDB" id="A0A239HWH9"/>
<accession>A0A239HWH9</accession>
<dbReference type="EMBL" id="FZON01000036">
    <property type="protein sequence ID" value="SNS84564.1"/>
    <property type="molecule type" value="Genomic_DNA"/>
</dbReference>
<reference evidence="2 3" key="1">
    <citation type="submission" date="2017-06" db="EMBL/GenBank/DDBJ databases">
        <authorList>
            <person name="Kim H.J."/>
            <person name="Triplett B.A."/>
        </authorList>
    </citation>
    <scope>NUCLEOTIDE SEQUENCE [LARGE SCALE GENOMIC DNA]</scope>
    <source>
        <strain evidence="2 3">DSM 11445</strain>
    </source>
</reference>
<evidence type="ECO:0000313" key="2">
    <source>
        <dbReference type="EMBL" id="SNS84564.1"/>
    </source>
</evidence>
<organism evidence="2 3">
    <name type="scientific">Antarctobacter heliothermus</name>
    <dbReference type="NCBI Taxonomy" id="74033"/>
    <lineage>
        <taxon>Bacteria</taxon>
        <taxon>Pseudomonadati</taxon>
        <taxon>Pseudomonadota</taxon>
        <taxon>Alphaproteobacteria</taxon>
        <taxon>Rhodobacterales</taxon>
        <taxon>Roseobacteraceae</taxon>
        <taxon>Antarctobacter</taxon>
    </lineage>
</organism>
<protein>
    <submittedName>
        <fullName evidence="2">Phage tail tape measure protein, lambda family</fullName>
    </submittedName>
</protein>
<dbReference type="Proteomes" id="UP000198440">
    <property type="component" value="Unassembled WGS sequence"/>
</dbReference>
<proteinExistence type="predicted"/>
<feature type="domain" description="Bacteriophage tail tape measure C-terminal" evidence="1">
    <location>
        <begin position="623"/>
        <end position="695"/>
    </location>
</feature>
<dbReference type="RefSeq" id="WP_089279029.1">
    <property type="nucleotide sequence ID" value="NZ_FZON01000036.1"/>
</dbReference>
<evidence type="ECO:0000259" key="1">
    <source>
        <dbReference type="Pfam" id="PF09718"/>
    </source>
</evidence>
<sequence length="818" mass="82839">MAEKRVSVRLVAEGGRQVRAELEGVGEAGARGFGRLSREMDLANARVAAFARRATLAAAAATAALAAAGAAMIRSGLQTVDAQAKLAASLGTTVASIQVLERAGDLAGVSMGQVEQATVQLTRRLSQAAAGTGPAVDALRRLHLTAEDLQRLPLDQRIAAIQEALGQFVPEAERAAVASQLFGDRAALVFTRIDTATLRQATADVLDFGVVVSDQDAAQIERTNDAISRLGLIWRGVSNQLAVAAAPALEAVANALASVARTTGPVGIAIKVLFDNIGRLTSYAATFAGLMAGRWVAGLAAAALSVRGLATALVILRGALIRTGIGALIVGAGELVYQFSQLVTKVGGVGEAFRLLGDLAKEVWSRMGLALDSAFSNMAAGWEGLKASGLSALEGTIAGVVSFGDRTAAIFQGAYDAAVAIWGSLPGAIGDFAFQAANGLISGVEAMLNGVAMRINMFITGLNAALDLLPAWAVGEDGIRIGMLDPVDLRRIENPFEGAATTAGTAAADAFSAALSRSYLEPPDIGLGAMAEDARTRADGYREAAGMLADAAGRPLASWQALRDAVSGSGTEAEAALAGAASAATALGEDLDDTTTAANGAGGAARNAGATVAASAEQAATGWAAITASLADYAAKASDIGGDIGQTLVGAFQSAENAVATFVKTGKLDFRDLVTSMIADLAKLAARKFILGPIANALGGVLGGAGGAGGLFANILHAGGVVGSPGPGRMVPAMAFAGAPRMHAGGWAGLKPDEVPAILQRGERVLSRREAAGYGHGQSSTPNVNVTIMSRDAESFRQSRTQIAADIARAVSLGRRGM</sequence>
<evidence type="ECO:0000313" key="3">
    <source>
        <dbReference type="Proteomes" id="UP000198440"/>
    </source>
</evidence>
<name>A0A239HWH9_9RHOB</name>
<dbReference type="InterPro" id="IPR006431">
    <property type="entry name" value="Phage_tape_meas_C"/>
</dbReference>
<gene>
    <name evidence="2" type="ORF">SAMN04488078_103647</name>
</gene>
<dbReference type="OrthoDB" id="7311517at2"/>
<dbReference type="Pfam" id="PF09718">
    <property type="entry name" value="Tape_meas_lam_C"/>
    <property type="match status" value="1"/>
</dbReference>